<dbReference type="InterPro" id="IPR017483">
    <property type="entry name" value="CHP03034"/>
</dbReference>
<dbReference type="Proteomes" id="UP000193104">
    <property type="component" value="Unassembled WGS sequence"/>
</dbReference>
<accession>A0A1X1CXP1</accession>
<dbReference type="STRING" id="1076551.HA48_19555"/>
<comment type="caution">
    <text evidence="1">The sequence shown here is derived from an EMBL/GenBank/DDBJ whole genome shotgun (WGS) entry which is preliminary data.</text>
</comment>
<dbReference type="AlphaFoldDB" id="A0A1X1CXP1"/>
<dbReference type="NCBIfam" id="TIGR03034">
    <property type="entry name" value="YPO3983 family protein"/>
    <property type="match status" value="1"/>
</dbReference>
<evidence type="ECO:0000313" key="1">
    <source>
        <dbReference type="EMBL" id="ORM69182.1"/>
    </source>
</evidence>
<dbReference type="Pfam" id="PF11692">
    <property type="entry name" value="DUF3289"/>
    <property type="match status" value="1"/>
</dbReference>
<evidence type="ECO:0008006" key="3">
    <source>
        <dbReference type="Google" id="ProtNLM"/>
    </source>
</evidence>
<reference evidence="1 2" key="1">
    <citation type="journal article" date="2017" name="Antonie Van Leeuwenhoek">
        <title>Phylogenomic resolution of the bacterial genus Pantoea and its relationship with Erwinia and Tatumella.</title>
        <authorList>
            <person name="Palmer M."/>
            <person name="Steenkamp E.T."/>
            <person name="Coetzee M.P."/>
            <person name="Chan W.Y."/>
            <person name="van Zyl E."/>
            <person name="De Maayer P."/>
            <person name="Coutinho T.A."/>
            <person name="Blom J."/>
            <person name="Smits T.H."/>
            <person name="Duffy B."/>
            <person name="Venter S.N."/>
        </authorList>
    </citation>
    <scope>NUCLEOTIDE SEQUENCE [LARGE SCALE GENOMIC DNA]</scope>
    <source>
        <strain evidence="1 2">LMG 26277</strain>
    </source>
</reference>
<sequence length="282" mass="32635">MTTAALPQTIFTTRRHFNDYNADDMRCGDLNERQLKEIFQLSNISNIVNPYTLTRLTPFNNPQSRFAGVYATQQRGASVTLQECARLLFSEMQVTSLPYACVGPYKDVINSMLRHFLQSTGAPYRDIRLDMAYKQQIQHDISANSTRLAIQRDIDKHINYTKAIYPSERLFELGKIISTNIMPKFDSMLLDKINGLGISVHDVYATRIELVSLEVSGNNWKGKLRYHGQDHFGLDNEDIRKKKFHQFQFFKIWFVLQRYNKFGFRPFLTNLEATVDIEGGKA</sequence>
<protein>
    <recommendedName>
        <fullName evidence="3">DUF3289 domain-containing protein</fullName>
    </recommendedName>
</protein>
<evidence type="ECO:0000313" key="2">
    <source>
        <dbReference type="Proteomes" id="UP000193104"/>
    </source>
</evidence>
<dbReference type="OrthoDB" id="612868at2"/>
<keyword evidence="2" id="KW-1185">Reference proteome</keyword>
<name>A0A1X1CXP1_9GAMM</name>
<organism evidence="1 2">
    <name type="scientific">Pantoea wallisii</name>
    <dbReference type="NCBI Taxonomy" id="1076551"/>
    <lineage>
        <taxon>Bacteria</taxon>
        <taxon>Pseudomonadati</taxon>
        <taxon>Pseudomonadota</taxon>
        <taxon>Gammaproteobacteria</taxon>
        <taxon>Enterobacterales</taxon>
        <taxon>Erwiniaceae</taxon>
        <taxon>Pantoea</taxon>
    </lineage>
</organism>
<gene>
    <name evidence="1" type="ORF">HA48_19555</name>
</gene>
<proteinExistence type="predicted"/>
<dbReference type="EMBL" id="MLFS01000076">
    <property type="protein sequence ID" value="ORM69182.1"/>
    <property type="molecule type" value="Genomic_DNA"/>
</dbReference>
<dbReference type="RefSeq" id="WP_128602856.1">
    <property type="nucleotide sequence ID" value="NZ_MLFS01000076.1"/>
</dbReference>